<accession>A0ABR9KE98</accession>
<dbReference type="EMBL" id="JADBEF010000001">
    <property type="protein sequence ID" value="MBE1560356.1"/>
    <property type="molecule type" value="Genomic_DNA"/>
</dbReference>
<evidence type="ECO:0000313" key="3">
    <source>
        <dbReference type="Proteomes" id="UP000661607"/>
    </source>
</evidence>
<dbReference type="RefSeq" id="WP_192781470.1">
    <property type="nucleotide sequence ID" value="NZ_BAAASY010000035.1"/>
</dbReference>
<name>A0ABR9KE98_9ACTN</name>
<dbReference type="Proteomes" id="UP000661607">
    <property type="component" value="Unassembled WGS sequence"/>
</dbReference>
<protein>
    <submittedName>
        <fullName evidence="2">Uncharacterized protein</fullName>
    </submittedName>
</protein>
<evidence type="ECO:0000313" key="2">
    <source>
        <dbReference type="EMBL" id="MBE1560356.1"/>
    </source>
</evidence>
<proteinExistence type="predicted"/>
<comment type="caution">
    <text evidence="2">The sequence shown here is derived from an EMBL/GenBank/DDBJ whole genome shotgun (WGS) entry which is preliminary data.</text>
</comment>
<organism evidence="2 3">
    <name type="scientific">Nonomuraea africana</name>
    <dbReference type="NCBI Taxonomy" id="46171"/>
    <lineage>
        <taxon>Bacteria</taxon>
        <taxon>Bacillati</taxon>
        <taxon>Actinomycetota</taxon>
        <taxon>Actinomycetes</taxon>
        <taxon>Streptosporangiales</taxon>
        <taxon>Streptosporangiaceae</taxon>
        <taxon>Nonomuraea</taxon>
    </lineage>
</organism>
<gene>
    <name evidence="2" type="ORF">H4W81_003135</name>
</gene>
<feature type="region of interest" description="Disordered" evidence="1">
    <location>
        <begin position="60"/>
        <end position="82"/>
    </location>
</feature>
<evidence type="ECO:0000256" key="1">
    <source>
        <dbReference type="SAM" id="MobiDB-lite"/>
    </source>
</evidence>
<reference evidence="2 3" key="1">
    <citation type="submission" date="2020-10" db="EMBL/GenBank/DDBJ databases">
        <title>Sequencing the genomes of 1000 actinobacteria strains.</title>
        <authorList>
            <person name="Klenk H.-P."/>
        </authorList>
    </citation>
    <scope>NUCLEOTIDE SEQUENCE [LARGE SCALE GENOMIC DNA]</scope>
    <source>
        <strain evidence="2 3">DSM 43748</strain>
    </source>
</reference>
<sequence>MGTVPLCRAKAAEAGDVADLAQEFGGGQHVDSGDRHEARNAGFDERLELLFDGVDLDAEGVDEGDLGQSDPAGGAGRQSLKL</sequence>
<keyword evidence="3" id="KW-1185">Reference proteome</keyword>